<gene>
    <name evidence="2" type="ORF">EGH24_05025</name>
</gene>
<comment type="caution">
    <text evidence="2">The sequence shown here is derived from an EMBL/GenBank/DDBJ whole genome shotgun (WGS) entry which is preliminary data.</text>
</comment>
<dbReference type="InterPro" id="IPR055898">
    <property type="entry name" value="DUF7475"/>
</dbReference>
<evidence type="ECO:0000313" key="3">
    <source>
        <dbReference type="Proteomes" id="UP000705823"/>
    </source>
</evidence>
<accession>A0A8J8P8F2</accession>
<feature type="transmembrane region" description="Helical" evidence="1">
    <location>
        <begin position="20"/>
        <end position="39"/>
    </location>
</feature>
<dbReference type="AlphaFoldDB" id="A0A8J8P8F2"/>
<name>A0A8J8P8F2_9EURY</name>
<dbReference type="OrthoDB" id="241825at2157"/>
<keyword evidence="1" id="KW-0472">Membrane</keyword>
<keyword evidence="1" id="KW-0812">Transmembrane</keyword>
<reference evidence="2" key="1">
    <citation type="submission" date="2019-02" db="EMBL/GenBank/DDBJ databases">
        <title>Halonotius sp. a new haloarchaeum isolated from saline soil.</title>
        <authorList>
            <person name="Duran-Viseras A."/>
            <person name="Sanchez-Porro C."/>
            <person name="Ventosa A."/>
        </authorList>
    </citation>
    <scope>NUCLEOTIDE SEQUENCE</scope>
    <source>
        <strain evidence="2">F15B</strain>
    </source>
</reference>
<organism evidence="2 3">
    <name type="scientific">Halonotius terrestris</name>
    <dbReference type="NCBI Taxonomy" id="2487750"/>
    <lineage>
        <taxon>Archaea</taxon>
        <taxon>Methanobacteriati</taxon>
        <taxon>Methanobacteriota</taxon>
        <taxon>Stenosarchaea group</taxon>
        <taxon>Halobacteria</taxon>
        <taxon>Halobacteriales</taxon>
        <taxon>Haloferacaceae</taxon>
        <taxon>Halonotius</taxon>
    </lineage>
</organism>
<dbReference type="Proteomes" id="UP000705823">
    <property type="component" value="Unassembled WGS sequence"/>
</dbReference>
<feature type="transmembrane region" description="Helical" evidence="1">
    <location>
        <begin position="110"/>
        <end position="131"/>
    </location>
</feature>
<dbReference type="EMBL" id="RKLU01000002">
    <property type="protein sequence ID" value="TQQ82805.1"/>
    <property type="molecule type" value="Genomic_DNA"/>
</dbReference>
<protein>
    <submittedName>
        <fullName evidence="2">Uncharacterized protein</fullName>
    </submittedName>
</protein>
<evidence type="ECO:0000313" key="2">
    <source>
        <dbReference type="EMBL" id="TQQ82805.1"/>
    </source>
</evidence>
<feature type="transmembrane region" description="Helical" evidence="1">
    <location>
        <begin position="51"/>
        <end position="70"/>
    </location>
</feature>
<keyword evidence="3" id="KW-1185">Reference proteome</keyword>
<keyword evidence="1" id="KW-1133">Transmembrane helix</keyword>
<evidence type="ECO:0000256" key="1">
    <source>
        <dbReference type="SAM" id="Phobius"/>
    </source>
</evidence>
<proteinExistence type="predicted"/>
<dbReference type="RefSeq" id="WP_142979070.1">
    <property type="nucleotide sequence ID" value="NZ_RKLU01000002.1"/>
</dbReference>
<sequence>MAETTTATGAQAFSTPENSAGYLAVLTALITGILHLYLIPGALQAAGTTGGVLFALNGIGFVGGTLIYLSKYWRKELFLVAALYALASILAMFMVHGWGVEAFYRDGSLAHWAIITKSAESILLGCSLYLFSNS</sequence>
<feature type="transmembrane region" description="Helical" evidence="1">
    <location>
        <begin position="77"/>
        <end position="98"/>
    </location>
</feature>
<dbReference type="Pfam" id="PF24287">
    <property type="entry name" value="DUF7475"/>
    <property type="match status" value="1"/>
</dbReference>